<evidence type="ECO:0000313" key="2">
    <source>
        <dbReference type="EMBL" id="AIF84465.1"/>
    </source>
</evidence>
<evidence type="ECO:0000259" key="1">
    <source>
        <dbReference type="Pfam" id="PF14417"/>
    </source>
</evidence>
<evidence type="ECO:0000313" key="3">
    <source>
        <dbReference type="Proteomes" id="UP000028194"/>
    </source>
</evidence>
<proteinExistence type="predicted"/>
<reference evidence="2 3" key="1">
    <citation type="journal article" date="2014" name="PLoS ONE">
        <title>Genome Sequence of Candidatus Nitrososphaera evergladensis from Group I.1b Enriched from Everglades Soil Reveals Novel Genomic Features of the Ammonia-Oxidizing Archaea.</title>
        <authorList>
            <person name="Zhalnina K.V."/>
            <person name="Dias R."/>
            <person name="Leonard M.T."/>
            <person name="Dorr de Quadros P."/>
            <person name="Camargo F.A."/>
            <person name="Drew J.C."/>
            <person name="Farmerie W.G."/>
            <person name="Daroub S.H."/>
            <person name="Triplett E.W."/>
        </authorList>
    </citation>
    <scope>NUCLEOTIDE SEQUENCE [LARGE SCALE GENOMIC DNA]</scope>
    <source>
        <strain evidence="2 3">SR1</strain>
    </source>
</reference>
<dbReference type="OrthoDB" id="375020at2157"/>
<accession>A0A075MTD3</accession>
<feature type="domain" description="MEDS" evidence="1">
    <location>
        <begin position="55"/>
        <end position="231"/>
    </location>
</feature>
<dbReference type="RefSeq" id="WP_148701035.1">
    <property type="nucleotide sequence ID" value="NZ_CP007174.1"/>
</dbReference>
<dbReference type="AlphaFoldDB" id="A0A075MTD3"/>
<dbReference type="GeneID" id="41598125"/>
<name>A0A075MTD3_9ARCH</name>
<organism evidence="2 3">
    <name type="scientific">Candidatus Nitrososphaera evergladensis SR1</name>
    <dbReference type="NCBI Taxonomy" id="1459636"/>
    <lineage>
        <taxon>Archaea</taxon>
        <taxon>Nitrososphaerota</taxon>
        <taxon>Nitrososphaeria</taxon>
        <taxon>Nitrososphaerales</taxon>
        <taxon>Nitrososphaeraceae</taxon>
        <taxon>Nitrososphaera</taxon>
    </lineage>
</organism>
<dbReference type="HOGENOM" id="CLU_830548_0_0_2"/>
<dbReference type="Pfam" id="PF14417">
    <property type="entry name" value="MEDS"/>
    <property type="match status" value="1"/>
</dbReference>
<protein>
    <recommendedName>
        <fullName evidence="1">MEDS domain-containing protein</fullName>
    </recommendedName>
</protein>
<dbReference type="EMBL" id="CP007174">
    <property type="protein sequence ID" value="AIF84465.1"/>
    <property type="molecule type" value="Genomic_DNA"/>
</dbReference>
<dbReference type="KEGG" id="nev:NTE_02415"/>
<gene>
    <name evidence="2" type="ORF">NTE_02415</name>
</gene>
<dbReference type="InterPro" id="IPR025847">
    <property type="entry name" value="MEDS_domain"/>
</dbReference>
<sequence>MRNYPITVSPKSKPIQSIKKIVAEHLDAENARLRFNQVNHFIDNVVGFDTSFSCRHILLVYEEIESARQIEMRYLKSRLQKGETCMCLAHGDNSTEEGHDSESNMMRAEMTDSGIDIDRLEKTGQLAIMTIPDSGSLKTQDCNHPKSVNATYLELVGKMFGGKKPPFGGFGIAASERDLRKPEGLALQLQLERLGKKGFENFVGTWICPYAVDDLIESLDKEWMRELLLCHDAVICVRRDFSAIALNLVHSNSISFSSRTVRAALFKLEPSLGRAAIETILQDMEIYGMPLDDDHATHTIADIELAMRRIFGGEGGALIMERLRRILIPSPVDK</sequence>
<keyword evidence="3" id="KW-1185">Reference proteome</keyword>
<dbReference type="Proteomes" id="UP000028194">
    <property type="component" value="Chromosome"/>
</dbReference>